<dbReference type="Proteomes" id="UP001642409">
    <property type="component" value="Unassembled WGS sequence"/>
</dbReference>
<gene>
    <name evidence="2" type="ORF">HINF_LOCUS23534</name>
    <name evidence="3" type="ORF">HINF_LOCUS36100</name>
</gene>
<proteinExistence type="predicted"/>
<organism evidence="2">
    <name type="scientific">Hexamita inflata</name>
    <dbReference type="NCBI Taxonomy" id="28002"/>
    <lineage>
        <taxon>Eukaryota</taxon>
        <taxon>Metamonada</taxon>
        <taxon>Diplomonadida</taxon>
        <taxon>Hexamitidae</taxon>
        <taxon>Hexamitinae</taxon>
        <taxon>Hexamita</taxon>
    </lineage>
</organism>
<evidence type="ECO:0008006" key="5">
    <source>
        <dbReference type="Google" id="ProtNLM"/>
    </source>
</evidence>
<reference evidence="2" key="1">
    <citation type="submission" date="2023-06" db="EMBL/GenBank/DDBJ databases">
        <authorList>
            <person name="Kurt Z."/>
        </authorList>
    </citation>
    <scope>NUCLEOTIDE SEQUENCE</scope>
</reference>
<keyword evidence="4" id="KW-1185">Reference proteome</keyword>
<comment type="caution">
    <text evidence="2">The sequence shown here is derived from an EMBL/GenBank/DDBJ whole genome shotgun (WGS) entry which is preliminary data.</text>
</comment>
<dbReference type="EMBL" id="CATOUU010000627">
    <property type="protein sequence ID" value="CAI9935889.1"/>
    <property type="molecule type" value="Genomic_DNA"/>
</dbReference>
<dbReference type="EMBL" id="CAXDID020000132">
    <property type="protein sequence ID" value="CAL6035794.1"/>
    <property type="molecule type" value="Genomic_DNA"/>
</dbReference>
<sequence>MTVSLNFINLVLPQSMGQRTQQFNAVGQQIITFQFDEATYHQVKVIKFIDYSIQFESNDIIKGTIQNITHVSLDTRKCWDSVQFSVDRDWAFNISVVPLGCEISKSVSVSFQYYNDTWMKIPIIPTIPTGPFSGYKTGDFDSQSVFFFNTSSDQDLVNAVLIFNFVEFFKRNLNVKLRFSVEENDISSNIRLIYQRDITQFSNALSLVAQPLPTSCTIDTWYCYTIMLNPALVVSTFSTIPGGVSIFSQQYTYDEDKQFENQASFRLPLANFKTRKGITYQYQKTITINETKAYYYITFIQLQDAKGKMLAGIYYQGKALKYCFEHIQYVWFSDKVCVKAYFKDNPTCRARYLSKGVVGRFSGMENSPIDPNDPALKKTFFSMNLNHSITTAWFGRYNQMCMGENDGNGSFQGENMTYGTFSQRLYDFGKFIQVQPTNLTINLVFHTSFEVAFITSWSNNMIPKAFAWVYLISVIIVIISVVIIIALWKQQIFKQWE</sequence>
<keyword evidence="1" id="KW-0812">Transmembrane</keyword>
<dbReference type="AlphaFoldDB" id="A0AA86U0S1"/>
<accession>A0AA86U0S1</accession>
<evidence type="ECO:0000313" key="3">
    <source>
        <dbReference type="EMBL" id="CAL6035794.1"/>
    </source>
</evidence>
<reference evidence="3 4" key="2">
    <citation type="submission" date="2024-07" db="EMBL/GenBank/DDBJ databases">
        <authorList>
            <person name="Akdeniz Z."/>
        </authorList>
    </citation>
    <scope>NUCLEOTIDE SEQUENCE [LARGE SCALE GENOMIC DNA]</scope>
</reference>
<protein>
    <recommendedName>
        <fullName evidence="5">Transmembrane protein</fullName>
    </recommendedName>
</protein>
<evidence type="ECO:0000256" key="1">
    <source>
        <dbReference type="SAM" id="Phobius"/>
    </source>
</evidence>
<feature type="transmembrane region" description="Helical" evidence="1">
    <location>
        <begin position="465"/>
        <end position="488"/>
    </location>
</feature>
<evidence type="ECO:0000313" key="4">
    <source>
        <dbReference type="Proteomes" id="UP001642409"/>
    </source>
</evidence>
<keyword evidence="1" id="KW-1133">Transmembrane helix</keyword>
<evidence type="ECO:0000313" key="2">
    <source>
        <dbReference type="EMBL" id="CAI9935889.1"/>
    </source>
</evidence>
<keyword evidence="1" id="KW-0472">Membrane</keyword>
<name>A0AA86U0S1_9EUKA</name>